<organism evidence="10 11">
    <name type="scientific">Koleobacter methoxysyntrophicus</name>
    <dbReference type="NCBI Taxonomy" id="2751313"/>
    <lineage>
        <taxon>Bacteria</taxon>
        <taxon>Bacillati</taxon>
        <taxon>Bacillota</taxon>
        <taxon>Clostridia</taxon>
        <taxon>Koleobacterales</taxon>
        <taxon>Koleobacteraceae</taxon>
        <taxon>Koleobacter</taxon>
    </lineage>
</organism>
<feature type="binding site" evidence="7">
    <location>
        <position position="443"/>
    </location>
    <ligand>
        <name>Mn(2+)</name>
        <dbReference type="ChEBI" id="CHEBI:29035"/>
        <label>1</label>
    </ligand>
</feature>
<feature type="binding site" evidence="7">
    <location>
        <position position="376"/>
    </location>
    <ligand>
        <name>Mn(2+)</name>
        <dbReference type="ChEBI" id="CHEBI:29035"/>
        <label>2</label>
    </ligand>
</feature>
<dbReference type="InterPro" id="IPR051319">
    <property type="entry name" value="Oligoribo/pAp-PDE_c-di-AMP_PDE"/>
</dbReference>
<comment type="similarity">
    <text evidence="6">Belongs to the GdpP/PdeA phosphodiesterase family.</text>
</comment>
<gene>
    <name evidence="10" type="primary">gdpP</name>
    <name evidence="10" type="ORF">H0A61_01020</name>
</gene>
<keyword evidence="7" id="KW-0464">Manganese</keyword>
<evidence type="ECO:0000256" key="5">
    <source>
        <dbReference type="ARBA" id="ARBA00023136"/>
    </source>
</evidence>
<reference evidence="10" key="1">
    <citation type="submission" date="2020-07" db="EMBL/GenBank/DDBJ databases">
        <title>Koleobacter methoxysyntrophicus gen. nov., sp. nov., a novel anaerobic bacterium isolated from deep subsurface oil field and proposal of Koleobacterales ord. nov. in the phylum Firmicutes.</title>
        <authorList>
            <person name="Sakamoto S."/>
            <person name="Tamaki H."/>
        </authorList>
    </citation>
    <scope>NUCLEOTIDE SEQUENCE</scope>
    <source>
        <strain evidence="10">NRmbB1</strain>
    </source>
</reference>
<dbReference type="EMBL" id="CP059066">
    <property type="protein sequence ID" value="QSQ08682.1"/>
    <property type="molecule type" value="Genomic_DNA"/>
</dbReference>
<dbReference type="Gene3D" id="3.90.1640.10">
    <property type="entry name" value="inorganic pyrophosphatase (n-terminal core)"/>
    <property type="match status" value="1"/>
</dbReference>
<evidence type="ECO:0000256" key="7">
    <source>
        <dbReference type="PIRSR" id="PIRSR026583-50"/>
    </source>
</evidence>
<dbReference type="KEGG" id="kme:H0A61_01020"/>
<feature type="binding site" evidence="7">
    <location>
        <position position="374"/>
    </location>
    <ligand>
        <name>Mn(2+)</name>
        <dbReference type="ChEBI" id="CHEBI:29035"/>
        <label>1</label>
    </ligand>
</feature>
<feature type="transmembrane region" description="Helical" evidence="8">
    <location>
        <begin position="77"/>
        <end position="99"/>
    </location>
</feature>
<name>A0A8A0RLB3_9FIRM</name>
<evidence type="ECO:0000256" key="8">
    <source>
        <dbReference type="SAM" id="Phobius"/>
    </source>
</evidence>
<dbReference type="Pfam" id="PF24898">
    <property type="entry name" value="GGDEF_GdpP"/>
    <property type="match status" value="1"/>
</dbReference>
<dbReference type="Pfam" id="PF21370">
    <property type="entry name" value="PAS_GdpP"/>
    <property type="match status" value="1"/>
</dbReference>
<dbReference type="Proteomes" id="UP000662904">
    <property type="component" value="Chromosome"/>
</dbReference>
<dbReference type="InterPro" id="IPR001667">
    <property type="entry name" value="DDH_dom"/>
</dbReference>
<evidence type="ECO:0000313" key="11">
    <source>
        <dbReference type="Proteomes" id="UP000662904"/>
    </source>
</evidence>
<dbReference type="PANTHER" id="PTHR47618">
    <property type="entry name" value="BIFUNCTIONAL OLIGORIBONUCLEASE AND PAP PHOSPHATASE NRNA"/>
    <property type="match status" value="1"/>
</dbReference>
<dbReference type="FunFam" id="3.90.1640.10:FF:000002">
    <property type="entry name" value="Cyclic-di-AMP phosphodiesterase"/>
    <property type="match status" value="1"/>
</dbReference>
<protein>
    <recommendedName>
        <fullName evidence="6">Cyclic-di-AMP phosphodiesterase</fullName>
        <ecNumber evidence="6">3.1.4.-</ecNumber>
    </recommendedName>
</protein>
<proteinExistence type="inferred from homology"/>
<sequence>MSNKFAKGFISYNARIYLLIIFILIVLLSYYNWRMSIMGAIILLSLIYYNWETNRRRRIEWENYVERLIKTADTASLNAVINLPIGMVILDMSGIIRWYNPYFSKIFSNDESEADSLKAKGDDILDQDIKQFLPNLNIDMILKEQGQESAEVGVGKRVYKVIGRVLKNRGRLQDSRYLIALYWQDITSLKELQREYALERDVIAYIQVDNYEEVMQSTEDASKPLVAAEIERNLREWAQQLKGLLTKFAEDKYILMFKKRYFEALTKEKFGILDRFREIRVGNGIPITLSIGVGLEGQTISETAVFAHRALDLALGRGGDQAAVKMRDRVSFYGGKSKAVEKRTKVKARVIAHALRELIEGADNILVMAHDVPDMDALGAAVGMIKAGKVVGKEAYFLYQDTNPSLHEFVDLLRQDREYEEAMISEERALKIINPGTLLIIVDTHKPSFVASREVLSKVDKIVVIDHHRRSEEFIENPLLVYLEPYASSTCELVTEALQYLDDDIKMKEIEATALLAGIIMDTQNFSFKTGVRTFEAASFLRRAGADPTIIHQLFQEDIESIINRAEAIRNAKILYNSIAVSIFPKKMKNCYLIAAQGANALLNVKNVTASFVICEADRGVVISGRSLGKINVQVILEKLGGGGHLTVAGAQLNGIGPEEAFEELKKAIEEYMEEGE</sequence>
<feature type="binding site" evidence="7">
    <location>
        <position position="467"/>
    </location>
    <ligand>
        <name>Mn(2+)</name>
        <dbReference type="ChEBI" id="CHEBI:29035"/>
        <label>2</label>
    </ligand>
</feature>
<evidence type="ECO:0000256" key="2">
    <source>
        <dbReference type="ARBA" id="ARBA00022475"/>
    </source>
</evidence>
<evidence type="ECO:0000259" key="9">
    <source>
        <dbReference type="PROSITE" id="PS50887"/>
    </source>
</evidence>
<keyword evidence="3 8" id="KW-0812">Transmembrane</keyword>
<keyword evidence="7" id="KW-0479">Metal-binding</keyword>
<dbReference type="GO" id="GO:0005886">
    <property type="term" value="C:plasma membrane"/>
    <property type="evidence" value="ECO:0007669"/>
    <property type="project" value="UniProtKB-SubCell"/>
</dbReference>
<comment type="function">
    <text evidence="6">Has phosphodiesterase (PDE) activity against cyclic-di-AMP (c-di-AMP).</text>
</comment>
<dbReference type="RefSeq" id="WP_206708884.1">
    <property type="nucleotide sequence ID" value="NZ_CP059066.1"/>
</dbReference>
<dbReference type="InterPro" id="IPR003156">
    <property type="entry name" value="DHHA1_dom"/>
</dbReference>
<dbReference type="InterPro" id="IPR049553">
    <property type="entry name" value="GdpP-like_PAS"/>
</dbReference>
<evidence type="ECO:0000256" key="1">
    <source>
        <dbReference type="ARBA" id="ARBA00004651"/>
    </source>
</evidence>
<dbReference type="GO" id="GO:0016787">
    <property type="term" value="F:hydrolase activity"/>
    <property type="evidence" value="ECO:0007669"/>
    <property type="project" value="UniProtKB-UniRule"/>
</dbReference>
<dbReference type="InterPro" id="IPR014528">
    <property type="entry name" value="GdpP/PdeA"/>
</dbReference>
<feature type="binding site" evidence="7">
    <location>
        <position position="370"/>
    </location>
    <ligand>
        <name>Mn(2+)</name>
        <dbReference type="ChEBI" id="CHEBI:29035"/>
        <label>1</label>
    </ligand>
</feature>
<dbReference type="InterPro" id="IPR000160">
    <property type="entry name" value="GGDEF_dom"/>
</dbReference>
<dbReference type="GO" id="GO:0003676">
    <property type="term" value="F:nucleic acid binding"/>
    <property type="evidence" value="ECO:0007669"/>
    <property type="project" value="UniProtKB-UniRule"/>
</dbReference>
<accession>A0A8A0RLB3</accession>
<dbReference type="Pfam" id="PF02272">
    <property type="entry name" value="DHHA1"/>
    <property type="match status" value="1"/>
</dbReference>
<feature type="binding site" evidence="7">
    <location>
        <position position="522"/>
    </location>
    <ligand>
        <name>Mn(2+)</name>
        <dbReference type="ChEBI" id="CHEBI:29035"/>
        <label>2</label>
    </ligand>
</feature>
<feature type="domain" description="GGDEF" evidence="9">
    <location>
        <begin position="199"/>
        <end position="327"/>
    </location>
</feature>
<dbReference type="PROSITE" id="PS50887">
    <property type="entry name" value="GGDEF"/>
    <property type="match status" value="1"/>
</dbReference>
<feature type="transmembrane region" description="Helical" evidence="8">
    <location>
        <begin position="12"/>
        <end position="29"/>
    </location>
</feature>
<keyword evidence="4 8" id="KW-1133">Transmembrane helix</keyword>
<keyword evidence="5 6" id="KW-0472">Membrane</keyword>
<keyword evidence="11" id="KW-1185">Reference proteome</keyword>
<evidence type="ECO:0000256" key="6">
    <source>
        <dbReference type="PIRNR" id="PIRNR026583"/>
    </source>
</evidence>
<dbReference type="SUPFAM" id="SSF64182">
    <property type="entry name" value="DHH phosphoesterases"/>
    <property type="match status" value="1"/>
</dbReference>
<comment type="cofactor">
    <cofactor evidence="7">
        <name>Mn(2+)</name>
        <dbReference type="ChEBI" id="CHEBI:29035"/>
    </cofactor>
    <text evidence="7">For phosphodiesterase activity, probably binds 2 Mn(2+) per subunit.</text>
</comment>
<dbReference type="Gene3D" id="3.10.310.30">
    <property type="match status" value="1"/>
</dbReference>
<feature type="binding site" evidence="7">
    <location>
        <position position="443"/>
    </location>
    <ligand>
        <name>Mn(2+)</name>
        <dbReference type="ChEBI" id="CHEBI:29035"/>
        <label>2</label>
    </ligand>
</feature>
<evidence type="ECO:0000256" key="4">
    <source>
        <dbReference type="ARBA" id="ARBA00022989"/>
    </source>
</evidence>
<dbReference type="AlphaFoldDB" id="A0A8A0RLB3"/>
<keyword evidence="6 10" id="KW-0378">Hydrolase</keyword>
<evidence type="ECO:0000313" key="10">
    <source>
        <dbReference type="EMBL" id="QSQ08682.1"/>
    </source>
</evidence>
<keyword evidence="2 6" id="KW-1003">Cell membrane</keyword>
<dbReference type="GO" id="GO:0046872">
    <property type="term" value="F:metal ion binding"/>
    <property type="evidence" value="ECO:0007669"/>
    <property type="project" value="UniProtKB-KW"/>
</dbReference>
<comment type="catalytic activity">
    <reaction evidence="6">
        <text>3',3'-c-di-AMP + H2O = 5'-O-phosphonoadenylyl-(3'-&gt;5')-adenosine + H(+)</text>
        <dbReference type="Rhea" id="RHEA:54420"/>
        <dbReference type="ChEBI" id="CHEBI:15377"/>
        <dbReference type="ChEBI" id="CHEBI:15378"/>
        <dbReference type="ChEBI" id="CHEBI:71500"/>
        <dbReference type="ChEBI" id="CHEBI:138171"/>
    </reaction>
</comment>
<evidence type="ECO:0000256" key="3">
    <source>
        <dbReference type="ARBA" id="ARBA00022692"/>
    </source>
</evidence>
<comment type="subcellular location">
    <subcellularLocation>
        <location evidence="1">Cell membrane</location>
        <topology evidence="1">Multi-pass membrane protein</topology>
    </subcellularLocation>
</comment>
<dbReference type="EC" id="3.1.4.-" evidence="6"/>
<dbReference type="InterPro" id="IPR038763">
    <property type="entry name" value="DHH_sf"/>
</dbReference>
<dbReference type="PANTHER" id="PTHR47618:SF2">
    <property type="entry name" value="CYCLIC-DI-AMP PHOSPHODIESTERASE GDPP"/>
    <property type="match status" value="1"/>
</dbReference>
<dbReference type="PIRSF" id="PIRSF026583">
    <property type="entry name" value="YybT"/>
    <property type="match status" value="1"/>
</dbReference>
<dbReference type="Gene3D" id="3.30.450.20">
    <property type="entry name" value="PAS domain"/>
    <property type="match status" value="1"/>
</dbReference>
<feature type="transmembrane region" description="Helical" evidence="8">
    <location>
        <begin position="35"/>
        <end position="51"/>
    </location>
</feature>
<dbReference type="Pfam" id="PF01368">
    <property type="entry name" value="DHH"/>
    <property type="match status" value="1"/>
</dbReference>